<accession>A0A1B3B015</accession>
<evidence type="ECO:0000313" key="2">
    <source>
        <dbReference type="Proteomes" id="UP000201149"/>
    </source>
</evidence>
<dbReference type="RefSeq" id="YP_009292454.1">
    <property type="nucleotide sequence ID" value="NC_031122.1"/>
</dbReference>
<dbReference type="Proteomes" id="UP000201149">
    <property type="component" value="Segment"/>
</dbReference>
<organism evidence="1 2">
    <name type="scientific">Gordonia phage Eyre</name>
    <dbReference type="NCBI Taxonomy" id="1887646"/>
    <lineage>
        <taxon>Viruses</taxon>
        <taxon>Duplodnaviria</taxon>
        <taxon>Heunggongvirae</taxon>
        <taxon>Uroviricota</taxon>
        <taxon>Caudoviricetes</taxon>
        <taxon>Eyrevirus</taxon>
        <taxon>Eyrevirus eyre</taxon>
    </lineage>
</organism>
<protein>
    <submittedName>
        <fullName evidence="1">Uncharacterized protein</fullName>
    </submittedName>
</protein>
<reference evidence="2" key="1">
    <citation type="submission" date="2016-07" db="EMBL/GenBank/DDBJ databases">
        <authorList>
            <person name="Florea S."/>
            <person name="Webb J.S."/>
            <person name="Jaromczyk J."/>
            <person name="Schardl C.L."/>
        </authorList>
    </citation>
    <scope>NUCLEOTIDE SEQUENCE [LARGE SCALE GENOMIC DNA]</scope>
</reference>
<proteinExistence type="predicted"/>
<evidence type="ECO:0000313" key="1">
    <source>
        <dbReference type="EMBL" id="AOE44343.1"/>
    </source>
</evidence>
<dbReference type="EMBL" id="KX557277">
    <property type="protein sequence ID" value="AOE44343.1"/>
    <property type="molecule type" value="Genomic_DNA"/>
</dbReference>
<dbReference type="OrthoDB" id="36605at10239"/>
<name>A0A1B3B015_9CAUD</name>
<gene>
    <name evidence="1" type="primary">63</name>
    <name evidence="1" type="ORF">SEA_EYRE_63</name>
</gene>
<keyword evidence="2" id="KW-1185">Reference proteome</keyword>
<dbReference type="GeneID" id="29068969"/>
<sequence>MKYHPPEKPDPQYPPEVQHLAPTRVEFDNGAVVDVRGIDWDRNDPVFADYVKRLQDMPLAPPVPIPSRNPDPYTSAMFRAEYPNLTPGQICPSCEDEDSSIADDGVCYLCVCGCSYCEPDDG</sequence>
<dbReference type="KEGG" id="vg:29068969"/>